<evidence type="ECO:0000313" key="4">
    <source>
        <dbReference type="Proteomes" id="UP000641429"/>
    </source>
</evidence>
<keyword evidence="1" id="KW-0175">Coiled coil</keyword>
<organism evidence="3 4">
    <name type="scientific">Enterobacter asburiae</name>
    <dbReference type="NCBI Taxonomy" id="61645"/>
    <lineage>
        <taxon>Bacteria</taxon>
        <taxon>Pseudomonadati</taxon>
        <taxon>Pseudomonadota</taxon>
        <taxon>Gammaproteobacteria</taxon>
        <taxon>Enterobacterales</taxon>
        <taxon>Enterobacteriaceae</taxon>
        <taxon>Enterobacter</taxon>
        <taxon>Enterobacter cloacae complex</taxon>
    </lineage>
</organism>
<accession>A0A8I1G877</accession>
<dbReference type="Proteomes" id="UP000641429">
    <property type="component" value="Unassembled WGS sequence"/>
</dbReference>
<dbReference type="Gene3D" id="3.40.50.300">
    <property type="entry name" value="P-loop containing nucleotide triphosphate hydrolases"/>
    <property type="match status" value="2"/>
</dbReference>
<reference evidence="3" key="1">
    <citation type="submission" date="2020-12" db="EMBL/GenBank/DDBJ databases">
        <title>Molecular epidemiology of VIM- metallo-b-lactamase-producing Enterobacter cloacae complex isolated in France between 2015 and 2018.</title>
        <authorList>
            <person name="Emeraud C."/>
            <person name="Petit C."/>
            <person name="Bonnin R."/>
            <person name="Naas T."/>
            <person name="Dortet L."/>
        </authorList>
    </citation>
    <scope>NUCLEOTIDE SEQUENCE</scope>
    <source>
        <strain evidence="3">170C2</strain>
    </source>
</reference>
<feature type="coiled-coil region" evidence="1">
    <location>
        <begin position="107"/>
        <end position="231"/>
    </location>
</feature>
<dbReference type="SUPFAM" id="SSF52540">
    <property type="entry name" value="P-loop containing nucleoside triphosphate hydrolases"/>
    <property type="match status" value="1"/>
</dbReference>
<feature type="domain" description="G" evidence="2">
    <location>
        <begin position="242"/>
        <end position="329"/>
    </location>
</feature>
<protein>
    <recommendedName>
        <fullName evidence="2">G domain-containing protein</fullName>
    </recommendedName>
</protein>
<name>A0A8I1G877_ENTAS</name>
<dbReference type="InterPro" id="IPR006073">
    <property type="entry name" value="GTP-bd"/>
</dbReference>
<evidence type="ECO:0000313" key="3">
    <source>
        <dbReference type="EMBL" id="MBJ6598907.1"/>
    </source>
</evidence>
<comment type="caution">
    <text evidence="3">The sequence shown here is derived from an EMBL/GenBank/DDBJ whole genome shotgun (WGS) entry which is preliminary data.</text>
</comment>
<dbReference type="EMBL" id="JAELXN010000160">
    <property type="protein sequence ID" value="MBJ6598907.1"/>
    <property type="molecule type" value="Genomic_DNA"/>
</dbReference>
<dbReference type="RefSeq" id="WP_199029874.1">
    <property type="nucleotide sequence ID" value="NZ_JAELXN010000160.1"/>
</dbReference>
<proteinExistence type="predicted"/>
<gene>
    <name evidence="3" type="ORF">JGT27_24860</name>
</gene>
<dbReference type="AlphaFoldDB" id="A0A8I1G877"/>
<evidence type="ECO:0000256" key="1">
    <source>
        <dbReference type="SAM" id="Coils"/>
    </source>
</evidence>
<dbReference type="Pfam" id="PF01926">
    <property type="entry name" value="MMR_HSR1"/>
    <property type="match status" value="1"/>
</dbReference>
<evidence type="ECO:0000259" key="2">
    <source>
        <dbReference type="Pfam" id="PF01926"/>
    </source>
</evidence>
<feature type="non-terminal residue" evidence="3">
    <location>
        <position position="1"/>
    </location>
</feature>
<dbReference type="InterPro" id="IPR027417">
    <property type="entry name" value="P-loop_NTPase"/>
</dbReference>
<sequence>VGSITEELDHIIHSLQSQSCDKDFDGTQADALEQLALHQTELRAQLARLEMNAEWNTFTVAFYGETGAGKSSIIETLRILLHESGKMNEQLAFRAVQEKYFLSENCFQKLVQETEQAENKLAVITEKIAAVRLAFDQQQQIDLKHIESLQNQINEHKRTASLWQKLLSWFRKMPQEIELKTARQQVQDTVDSHECAIRKLLDEQGEAEQKKNELIQRQQQSESHLKELNAMADGAIIGDGSSDFTRQTKRYNMELDGHKFALLDVPGIEGKEGLVLKEIEDAVQTAHAVFYVTNQPAPPQTGDDQRQGTLEKIKTHLKDQTEVWTIFNKKIVNPMAIKNQPLLKDDEENSLIELDKKMHEQLGKNYRSVFSLSVLPAFVASTDHFAPDSQYAKRRKKFLDSFDADELLEISHMRAFIRMLSEKLLGNSAARIKAANFSQAKGRVDESNAKVRHIHEIFSTVAEQLEQDSENSCKQLRQSFSLFRHRLEALRTKLVDELVSSVRASVYSVIEQDISSDEFKSSLHSCITQQQEAFSEKLIKGIQQDVEIFQQDSKDILTRFEQYSQELLNSYGKLRAEKFNPAFDIKIKMDNGVNGWGLLAGLTGIALAPFTAGASFWVGGAAVLTSLISVGKALARFFSTSYKQSQQRKATNENLAVIRSLLQTDIDSALEGITPQMQKTIDQLEQALKTPGQQVASKAKILKRSTQKLDLLSRQISNVGNLP</sequence>